<dbReference type="InterPro" id="IPR001715">
    <property type="entry name" value="CH_dom"/>
</dbReference>
<dbReference type="AlphaFoldDB" id="A0A9D2Y6R4"/>
<dbReference type="InterPro" id="IPR050216">
    <property type="entry name" value="LRR_domain-containing"/>
</dbReference>
<dbReference type="PANTHER" id="PTHR48051:SF38">
    <property type="entry name" value="LEUCINE RICH REPEATS AND CALPONIN HOMOLOGY DOMAIN CONTAINING 1"/>
    <property type="match status" value="1"/>
</dbReference>
<dbReference type="SMART" id="SM00364">
    <property type="entry name" value="LRR_BAC"/>
    <property type="match status" value="5"/>
</dbReference>
<evidence type="ECO:0000313" key="6">
    <source>
        <dbReference type="EMBL" id="KAF7215249.1"/>
    </source>
</evidence>
<name>A0A9D2Y6R4_NOTFU</name>
<feature type="compositionally biased region" description="Polar residues" evidence="4">
    <location>
        <begin position="466"/>
        <end position="479"/>
    </location>
</feature>
<dbReference type="SMART" id="SM00033">
    <property type="entry name" value="CH"/>
    <property type="match status" value="1"/>
</dbReference>
<comment type="caution">
    <text evidence="6">The sequence shown here is derived from an EMBL/GenBank/DDBJ whole genome shotgun (WGS) entry which is preliminary data.</text>
</comment>
<dbReference type="SUPFAM" id="SSF47576">
    <property type="entry name" value="Calponin-homology domain, CH-domain"/>
    <property type="match status" value="1"/>
</dbReference>
<keyword evidence="2" id="KW-0677">Repeat</keyword>
<feature type="compositionally biased region" description="Polar residues" evidence="4">
    <location>
        <begin position="323"/>
        <end position="332"/>
    </location>
</feature>
<evidence type="ECO:0000256" key="2">
    <source>
        <dbReference type="ARBA" id="ARBA00022737"/>
    </source>
</evidence>
<organism evidence="6 7">
    <name type="scientific">Nothobranchius furzeri</name>
    <name type="common">Turquoise killifish</name>
    <dbReference type="NCBI Taxonomy" id="105023"/>
    <lineage>
        <taxon>Eukaryota</taxon>
        <taxon>Metazoa</taxon>
        <taxon>Chordata</taxon>
        <taxon>Craniata</taxon>
        <taxon>Vertebrata</taxon>
        <taxon>Euteleostomi</taxon>
        <taxon>Actinopterygii</taxon>
        <taxon>Neopterygii</taxon>
        <taxon>Teleostei</taxon>
        <taxon>Neoteleostei</taxon>
        <taxon>Acanthomorphata</taxon>
        <taxon>Ovalentaria</taxon>
        <taxon>Atherinomorphae</taxon>
        <taxon>Cyprinodontiformes</taxon>
        <taxon>Nothobranchiidae</taxon>
        <taxon>Nothobranchius</taxon>
    </lineage>
</organism>
<feature type="compositionally biased region" description="Polar residues" evidence="4">
    <location>
        <begin position="346"/>
        <end position="358"/>
    </location>
</feature>
<evidence type="ECO:0000256" key="1">
    <source>
        <dbReference type="ARBA" id="ARBA00022614"/>
    </source>
</evidence>
<keyword evidence="3" id="KW-0175">Coiled coil</keyword>
<dbReference type="Pfam" id="PF13855">
    <property type="entry name" value="LRR_8"/>
    <property type="match status" value="2"/>
</dbReference>
<dbReference type="InterPro" id="IPR003591">
    <property type="entry name" value="Leu-rich_rpt_typical-subtyp"/>
</dbReference>
<evidence type="ECO:0000259" key="5">
    <source>
        <dbReference type="PROSITE" id="PS50021"/>
    </source>
</evidence>
<dbReference type="Gene3D" id="1.10.418.10">
    <property type="entry name" value="Calponin-like domain"/>
    <property type="match status" value="1"/>
</dbReference>
<dbReference type="PANTHER" id="PTHR48051">
    <property type="match status" value="1"/>
</dbReference>
<dbReference type="RefSeq" id="XP_015821278.1">
    <property type="nucleotide sequence ID" value="XM_015965792.3"/>
</dbReference>
<protein>
    <submittedName>
        <fullName evidence="6">Transcript variant X7</fullName>
    </submittedName>
</protein>
<feature type="compositionally biased region" description="Low complexity" evidence="4">
    <location>
        <begin position="487"/>
        <end position="498"/>
    </location>
</feature>
<dbReference type="GO" id="GO:0005737">
    <property type="term" value="C:cytoplasm"/>
    <property type="evidence" value="ECO:0007669"/>
    <property type="project" value="TreeGrafter"/>
</dbReference>
<evidence type="ECO:0000256" key="4">
    <source>
        <dbReference type="SAM" id="MobiDB-lite"/>
    </source>
</evidence>
<feature type="coiled-coil region" evidence="3">
    <location>
        <begin position="520"/>
        <end position="547"/>
    </location>
</feature>
<evidence type="ECO:0000313" key="7">
    <source>
        <dbReference type="Proteomes" id="UP000822369"/>
    </source>
</evidence>
<dbReference type="SMART" id="SM00369">
    <property type="entry name" value="LRR_TYP"/>
    <property type="match status" value="5"/>
</dbReference>
<dbReference type="InterPro" id="IPR001611">
    <property type="entry name" value="Leu-rich_rpt"/>
</dbReference>
<feature type="domain" description="Calponin-homology (CH)" evidence="5">
    <location>
        <begin position="530"/>
        <end position="643"/>
    </location>
</feature>
<feature type="compositionally biased region" description="Low complexity" evidence="4">
    <location>
        <begin position="663"/>
        <end position="672"/>
    </location>
</feature>
<dbReference type="Proteomes" id="UP000822369">
    <property type="component" value="Chromosome 9"/>
</dbReference>
<dbReference type="EMBL" id="JAAVVJ010000009">
    <property type="protein sequence ID" value="KAF7215249.1"/>
    <property type="molecule type" value="Genomic_DNA"/>
</dbReference>
<sequence length="710" mass="78559">MATLGPESARAPLGQLGSSPSIQAHIGSANLPHNRGLERALEEAAASGVLNLSCRKLKEFPRTSANHDLSDTVEADLSKNRLADVPSEVCHLVALETLNLYHNCIRTIPDSIISLQSLTSLNLSRNQLGSLPVCLCGLPLRVLNASNNKLVSLPETIGQLHSLMELDISCNEITALPRHIGRLKALRELNVRRNLLCVLPEDLADLPLVKFDFSCNKVSTIPVCYRKMKQLQSLQLENNPLQSPPAQICIKGKVHIFKYLSIEAKMPDSLYLPAMERPGLTRPTTGSVEDIEQQKKQDSDSGVGSDNGDKRHSATEPSDEDSLSLNAPMSNITEEEGIGKDDSSEHISSLTADPNSDSLRLIEESPTEALNEQYSYRDSALSTRFINYIKGRTARDFEEPLRIEEDPHWQTHQTSKVLRGTELHIDMINQLQEAVELLQDPSRVNTEQDDLSGVQLYPVEMVTVDESLNGQDSDDSTIVSKRDDRSPVSGPPSYSSPPFGLKPRSVFLRTHKSLESVDPQFTMRRKMEQLREELELMEQLRDLIESRLKVVLPEDLSSSLMDGVVLCHLANHIRPRSVASIHVPSPAVPKLSMAKCRRNVENFLDACKKIGVSESSLCSPYDITQCRLQPVHGTVRALVTFDTSTVNRKQDEAMSASPASCRSSQTPSVVSVTTQTPPPAWQVWDIIGSSLVHILCLVLLFVAYSWSELT</sequence>
<accession>A0A9D2Y6R4</accession>
<dbReference type="Gene3D" id="3.80.10.10">
    <property type="entry name" value="Ribonuclease Inhibitor"/>
    <property type="match status" value="1"/>
</dbReference>
<dbReference type="InterPro" id="IPR036872">
    <property type="entry name" value="CH_dom_sf"/>
</dbReference>
<dbReference type="FunFam" id="3.80.10.10:FF:000007">
    <property type="entry name" value="Leucine-rich repeat and calponin homology domain-containing protein 1 isoform 3"/>
    <property type="match status" value="1"/>
</dbReference>
<dbReference type="OrthoDB" id="660555at2759"/>
<dbReference type="SUPFAM" id="SSF52058">
    <property type="entry name" value="L domain-like"/>
    <property type="match status" value="1"/>
</dbReference>
<dbReference type="PROSITE" id="PS51450">
    <property type="entry name" value="LRR"/>
    <property type="match status" value="2"/>
</dbReference>
<dbReference type="CTD" id="23143"/>
<feature type="region of interest" description="Disordered" evidence="4">
    <location>
        <begin position="277"/>
        <end position="360"/>
    </location>
</feature>
<proteinExistence type="predicted"/>
<gene>
    <name evidence="6" type="primary">lrch1</name>
    <name evidence="6" type="ORF">G4P62_013371</name>
</gene>
<dbReference type="PROSITE" id="PS50021">
    <property type="entry name" value="CH"/>
    <property type="match status" value="1"/>
</dbReference>
<evidence type="ECO:0000256" key="3">
    <source>
        <dbReference type="SAM" id="Coils"/>
    </source>
</evidence>
<dbReference type="GeneID" id="107389580"/>
<feature type="region of interest" description="Disordered" evidence="4">
    <location>
        <begin position="465"/>
        <end position="501"/>
    </location>
</feature>
<keyword evidence="1" id="KW-0433">Leucine-rich repeat</keyword>
<feature type="region of interest" description="Disordered" evidence="4">
    <location>
        <begin position="650"/>
        <end position="672"/>
    </location>
</feature>
<reference evidence="6" key="1">
    <citation type="submission" date="2020-03" db="EMBL/GenBank/DDBJ databases">
        <title>Intra-Species Differences in Population Size shape Life History and Genome Evolution.</title>
        <authorList>
            <person name="Willemsen D."/>
            <person name="Cui R."/>
            <person name="Valenzano D.R."/>
        </authorList>
    </citation>
    <scope>NUCLEOTIDE SEQUENCE</scope>
    <source>
        <strain evidence="6">GRZ</strain>
        <tissue evidence="6">Whole</tissue>
    </source>
</reference>
<dbReference type="Pfam" id="PF00307">
    <property type="entry name" value="CH"/>
    <property type="match status" value="1"/>
</dbReference>
<dbReference type="InterPro" id="IPR032675">
    <property type="entry name" value="LRR_dom_sf"/>
</dbReference>